<dbReference type="GO" id="GO:0005886">
    <property type="term" value="C:plasma membrane"/>
    <property type="evidence" value="ECO:0007669"/>
    <property type="project" value="UniProtKB-SubCell"/>
</dbReference>
<dbReference type="Proteomes" id="UP000192815">
    <property type="component" value="Unassembled WGS sequence"/>
</dbReference>
<dbReference type="Pfam" id="PF00893">
    <property type="entry name" value="Multi_Drug_Res"/>
    <property type="match status" value="1"/>
</dbReference>
<keyword evidence="5 9" id="KW-1133">Transmembrane helix</keyword>
<keyword evidence="11" id="KW-1185">Reference proteome</keyword>
<feature type="transmembrane region" description="Helical" evidence="9">
    <location>
        <begin position="61"/>
        <end position="82"/>
    </location>
</feature>
<keyword evidence="2" id="KW-0813">Transport</keyword>
<evidence type="ECO:0000256" key="9">
    <source>
        <dbReference type="SAM" id="Phobius"/>
    </source>
</evidence>
<dbReference type="SUPFAM" id="SSF103481">
    <property type="entry name" value="Multidrug resistance efflux transporter EmrE"/>
    <property type="match status" value="1"/>
</dbReference>
<sequence>MNPTTVSWIALAGAIVFELIGTTFLSRSEHITRLGPTLAAVVFYGCSFYLLAQALRTLPLGVAYAIWGGLGIVLTAVISVVYLKQRMDWITMVGIGFIVAGVVIVNAFSKTGGH</sequence>
<evidence type="ECO:0000256" key="4">
    <source>
        <dbReference type="ARBA" id="ARBA00022692"/>
    </source>
</evidence>
<dbReference type="RefSeq" id="WP_083182499.1">
    <property type="nucleotide sequence ID" value="NZ_CBCRZR010000009.1"/>
</dbReference>
<evidence type="ECO:0000256" key="2">
    <source>
        <dbReference type="ARBA" id="ARBA00022448"/>
    </source>
</evidence>
<dbReference type="InterPro" id="IPR000390">
    <property type="entry name" value="Small_drug/metabolite_transptr"/>
</dbReference>
<proteinExistence type="inferred from homology"/>
<comment type="caution">
    <text evidence="10">The sequence shown here is derived from an EMBL/GenBank/DDBJ whole genome shotgun (WGS) entry which is preliminary data.</text>
</comment>
<feature type="transmembrane region" description="Helical" evidence="9">
    <location>
        <begin position="37"/>
        <end position="55"/>
    </location>
</feature>
<dbReference type="STRING" id="1958950.BZK31_09865"/>
<evidence type="ECO:0000313" key="11">
    <source>
        <dbReference type="Proteomes" id="UP000192815"/>
    </source>
</evidence>
<comment type="similarity">
    <text evidence="7 8">Belongs to the drug/metabolite transporter (DMT) superfamily. Small multidrug resistance (SMR) (TC 2.A.7.1) family.</text>
</comment>
<gene>
    <name evidence="10" type="ORF">BZK31_09865</name>
</gene>
<organism evidence="10 11">
    <name type="scientific">Pseudomonas floridensis</name>
    <dbReference type="NCBI Taxonomy" id="1958950"/>
    <lineage>
        <taxon>Bacteria</taxon>
        <taxon>Pseudomonadati</taxon>
        <taxon>Pseudomonadota</taxon>
        <taxon>Gammaproteobacteria</taxon>
        <taxon>Pseudomonadales</taxon>
        <taxon>Pseudomonadaceae</taxon>
        <taxon>Pseudomonas</taxon>
    </lineage>
</organism>
<evidence type="ECO:0000256" key="7">
    <source>
        <dbReference type="ARBA" id="ARBA00038032"/>
    </source>
</evidence>
<reference evidence="11" key="1">
    <citation type="submission" date="2017-02" db="EMBL/GenBank/DDBJ databases">
        <title>Pseudomonas floridae sp. nov., a novel pathogenic bacterial species isolated from tomato.</title>
        <authorList>
            <person name="Timilsina S."/>
            <person name="Vallad G.E."/>
            <person name="Jones J.B."/>
        </authorList>
    </citation>
    <scope>NUCLEOTIDE SEQUENCE [LARGE SCALE GENOMIC DNA]</scope>
    <source>
        <strain evidence="11">GEV388</strain>
    </source>
</reference>
<dbReference type="PANTHER" id="PTHR30561">
    <property type="entry name" value="SMR FAMILY PROTON-DEPENDENT DRUG EFFLUX TRANSPORTER SUGE"/>
    <property type="match status" value="1"/>
</dbReference>
<protein>
    <submittedName>
        <fullName evidence="10">QacE family quaternary ammonium compound efflux SMR transporter</fullName>
    </submittedName>
</protein>
<dbReference type="InterPro" id="IPR037185">
    <property type="entry name" value="EmrE-like"/>
</dbReference>
<dbReference type="InterPro" id="IPR045324">
    <property type="entry name" value="Small_multidrug_res"/>
</dbReference>
<keyword evidence="6 9" id="KW-0472">Membrane</keyword>
<dbReference type="GO" id="GO:0015199">
    <property type="term" value="F:amino-acid betaine transmembrane transporter activity"/>
    <property type="evidence" value="ECO:0007669"/>
    <property type="project" value="TreeGrafter"/>
</dbReference>
<accession>A0A1X0N7F5</accession>
<evidence type="ECO:0000256" key="6">
    <source>
        <dbReference type="ARBA" id="ARBA00023136"/>
    </source>
</evidence>
<dbReference type="GO" id="GO:0015220">
    <property type="term" value="F:choline transmembrane transporter activity"/>
    <property type="evidence" value="ECO:0007669"/>
    <property type="project" value="TreeGrafter"/>
</dbReference>
<evidence type="ECO:0000256" key="3">
    <source>
        <dbReference type="ARBA" id="ARBA00022475"/>
    </source>
</evidence>
<keyword evidence="4 8" id="KW-0812">Transmembrane</keyword>
<dbReference type="GO" id="GO:0031460">
    <property type="term" value="P:glycine betaine transport"/>
    <property type="evidence" value="ECO:0007669"/>
    <property type="project" value="TreeGrafter"/>
</dbReference>
<comment type="subcellular location">
    <subcellularLocation>
        <location evidence="1 8">Cell membrane</location>
        <topology evidence="1 8">Multi-pass membrane protein</topology>
    </subcellularLocation>
</comment>
<dbReference type="PANTHER" id="PTHR30561:SF1">
    <property type="entry name" value="MULTIDRUG TRANSPORTER EMRE"/>
    <property type="match status" value="1"/>
</dbReference>
<dbReference type="GO" id="GO:0015297">
    <property type="term" value="F:antiporter activity"/>
    <property type="evidence" value="ECO:0007669"/>
    <property type="project" value="TreeGrafter"/>
</dbReference>
<name>A0A1X0N7F5_9PSED</name>
<evidence type="ECO:0000256" key="1">
    <source>
        <dbReference type="ARBA" id="ARBA00004651"/>
    </source>
</evidence>
<dbReference type="OrthoDB" id="9808638at2"/>
<dbReference type="Gene3D" id="1.10.3730.20">
    <property type="match status" value="1"/>
</dbReference>
<evidence type="ECO:0000256" key="5">
    <source>
        <dbReference type="ARBA" id="ARBA00022989"/>
    </source>
</evidence>
<evidence type="ECO:0000313" key="10">
    <source>
        <dbReference type="EMBL" id="ORC59681.1"/>
    </source>
</evidence>
<keyword evidence="3" id="KW-1003">Cell membrane</keyword>
<dbReference type="FunFam" id="1.10.3730.20:FF:000001">
    <property type="entry name" value="Quaternary ammonium compound resistance transporter SugE"/>
    <property type="match status" value="1"/>
</dbReference>
<feature type="transmembrane region" description="Helical" evidence="9">
    <location>
        <begin position="6"/>
        <end position="25"/>
    </location>
</feature>
<dbReference type="EMBL" id="MUIO01000026">
    <property type="protein sequence ID" value="ORC59681.1"/>
    <property type="molecule type" value="Genomic_DNA"/>
</dbReference>
<dbReference type="GO" id="GO:1990961">
    <property type="term" value="P:xenobiotic detoxification by transmembrane export across the plasma membrane"/>
    <property type="evidence" value="ECO:0007669"/>
    <property type="project" value="UniProtKB-ARBA"/>
</dbReference>
<dbReference type="AlphaFoldDB" id="A0A1X0N7F5"/>
<evidence type="ECO:0000256" key="8">
    <source>
        <dbReference type="RuleBase" id="RU003942"/>
    </source>
</evidence>
<feature type="transmembrane region" description="Helical" evidence="9">
    <location>
        <begin position="89"/>
        <end position="108"/>
    </location>
</feature>